<dbReference type="RefSeq" id="WP_408074776.1">
    <property type="nucleotide sequence ID" value="NZ_JBELQB010000006.1"/>
</dbReference>
<evidence type="ECO:0000313" key="7">
    <source>
        <dbReference type="EMBL" id="MFL9837778.1"/>
    </source>
</evidence>
<feature type="transmembrane region" description="Helical" evidence="5">
    <location>
        <begin position="30"/>
        <end position="52"/>
    </location>
</feature>
<comment type="caution">
    <text evidence="7">The sequence shown here is derived from an EMBL/GenBank/DDBJ whole genome shotgun (WGS) entry which is preliminary data.</text>
</comment>
<feature type="transmembrane region" description="Helical" evidence="5">
    <location>
        <begin position="59"/>
        <end position="78"/>
    </location>
</feature>
<dbReference type="InterPro" id="IPR007016">
    <property type="entry name" value="O-antigen_ligase-rel_domated"/>
</dbReference>
<feature type="transmembrane region" description="Helical" evidence="5">
    <location>
        <begin position="219"/>
        <end position="236"/>
    </location>
</feature>
<keyword evidence="3 5" id="KW-1133">Transmembrane helix</keyword>
<reference evidence="7 8" key="1">
    <citation type="submission" date="2024-06" db="EMBL/GenBank/DDBJ databases">
        <authorList>
            <person name="Kaempfer P."/>
            <person name="Viver T."/>
        </authorList>
    </citation>
    <scope>NUCLEOTIDE SEQUENCE [LARGE SCALE GENOMIC DNA]</scope>
    <source>
        <strain evidence="7 8">ST-75</strain>
    </source>
</reference>
<name>A0ABW8YC28_9FLAO</name>
<feature type="transmembrane region" description="Helical" evidence="5">
    <location>
        <begin position="363"/>
        <end position="386"/>
    </location>
</feature>
<dbReference type="Pfam" id="PF04932">
    <property type="entry name" value="Wzy_C"/>
    <property type="match status" value="1"/>
</dbReference>
<dbReference type="PANTHER" id="PTHR37422">
    <property type="entry name" value="TEICHURONIC ACID BIOSYNTHESIS PROTEIN TUAE"/>
    <property type="match status" value="1"/>
</dbReference>
<feature type="transmembrane region" description="Helical" evidence="5">
    <location>
        <begin position="113"/>
        <end position="132"/>
    </location>
</feature>
<proteinExistence type="predicted"/>
<keyword evidence="8" id="KW-1185">Reference proteome</keyword>
<feature type="transmembrane region" description="Helical" evidence="5">
    <location>
        <begin position="7"/>
        <end position="24"/>
    </location>
</feature>
<gene>
    <name evidence="7" type="ORF">ABS768_09735</name>
</gene>
<sequence length="412" mass="47701">MKINAAKFYSSLFTVLLLLQLYLPSFKLNLVIQIVVIAIFMFMEKTAFSVFFLKQIKPLFLLFVLGFVGAIIYRPQFFDVIRDISHYIKPITGLLIGYLFYRRIDNAHLFFKTIVIAGVISAIIHLGIIKVLAGTGSISEIREFTKDNFLELFSIFVLLFYRRYTNEKLFNNIIYVAGALLVLAISSMLYFSRTMIVLAIVMALSVFGYTIITKKTLRIIVGLFVFIGLFYAYLHTANIRRNGKGFEQFLYKVKIAPEEIYKTNINLDDHRKLWDHWRAYEAGRAVHLMTEHPGSFVYGTGFGSLVNLRFFAPLTGERKGIRYISELHNGYIYIFYKVGTVGLLIYLFMLGRWYRFLYRDKTFVSVMVSATGLIFFVTTITITGIYNNRDIIVFLLGGLLYFSERERKEITS</sequence>
<evidence type="ECO:0000256" key="1">
    <source>
        <dbReference type="ARBA" id="ARBA00004141"/>
    </source>
</evidence>
<feature type="transmembrane region" description="Helical" evidence="5">
    <location>
        <begin position="173"/>
        <end position="190"/>
    </location>
</feature>
<evidence type="ECO:0000256" key="2">
    <source>
        <dbReference type="ARBA" id="ARBA00022692"/>
    </source>
</evidence>
<feature type="transmembrane region" description="Helical" evidence="5">
    <location>
        <begin position="196"/>
        <end position="212"/>
    </location>
</feature>
<comment type="subcellular location">
    <subcellularLocation>
        <location evidence="1">Membrane</location>
        <topology evidence="1">Multi-pass membrane protein</topology>
    </subcellularLocation>
</comment>
<dbReference type="GO" id="GO:0016874">
    <property type="term" value="F:ligase activity"/>
    <property type="evidence" value="ECO:0007669"/>
    <property type="project" value="UniProtKB-KW"/>
</dbReference>
<dbReference type="EMBL" id="JBELQB010000006">
    <property type="protein sequence ID" value="MFL9837778.1"/>
    <property type="molecule type" value="Genomic_DNA"/>
</dbReference>
<dbReference type="InterPro" id="IPR051533">
    <property type="entry name" value="WaaL-like"/>
</dbReference>
<evidence type="ECO:0000259" key="6">
    <source>
        <dbReference type="Pfam" id="PF04932"/>
    </source>
</evidence>
<dbReference type="PANTHER" id="PTHR37422:SF13">
    <property type="entry name" value="LIPOPOLYSACCHARIDE BIOSYNTHESIS PROTEIN PA4999-RELATED"/>
    <property type="match status" value="1"/>
</dbReference>
<accession>A0ABW8YC28</accession>
<feature type="transmembrane region" description="Helical" evidence="5">
    <location>
        <begin position="331"/>
        <end position="351"/>
    </location>
</feature>
<dbReference type="Proteomes" id="UP001629059">
    <property type="component" value="Unassembled WGS sequence"/>
</dbReference>
<keyword evidence="2 5" id="KW-0812">Transmembrane</keyword>
<protein>
    <submittedName>
        <fullName evidence="7">O-antigen ligase family protein</fullName>
    </submittedName>
</protein>
<evidence type="ECO:0000256" key="3">
    <source>
        <dbReference type="ARBA" id="ARBA00022989"/>
    </source>
</evidence>
<evidence type="ECO:0000313" key="8">
    <source>
        <dbReference type="Proteomes" id="UP001629059"/>
    </source>
</evidence>
<organism evidence="7 8">
    <name type="scientific">Flavobacterium rhizophilum</name>
    <dbReference type="NCBI Taxonomy" id="3163296"/>
    <lineage>
        <taxon>Bacteria</taxon>
        <taxon>Pseudomonadati</taxon>
        <taxon>Bacteroidota</taxon>
        <taxon>Flavobacteriia</taxon>
        <taxon>Flavobacteriales</taxon>
        <taxon>Flavobacteriaceae</taxon>
        <taxon>Flavobacterium</taxon>
    </lineage>
</organism>
<keyword evidence="4 5" id="KW-0472">Membrane</keyword>
<evidence type="ECO:0000256" key="4">
    <source>
        <dbReference type="ARBA" id="ARBA00023136"/>
    </source>
</evidence>
<evidence type="ECO:0000256" key="5">
    <source>
        <dbReference type="SAM" id="Phobius"/>
    </source>
</evidence>
<keyword evidence="7" id="KW-0436">Ligase</keyword>
<feature type="domain" description="O-antigen ligase-related" evidence="6">
    <location>
        <begin position="179"/>
        <end position="347"/>
    </location>
</feature>